<evidence type="ECO:0000256" key="1">
    <source>
        <dbReference type="SAM" id="MobiDB-lite"/>
    </source>
</evidence>
<dbReference type="EMBL" id="AZDK01000003">
    <property type="protein sequence ID" value="KRK60531.1"/>
    <property type="molecule type" value="Genomic_DNA"/>
</dbReference>
<evidence type="ECO:0000313" key="6">
    <source>
        <dbReference type="Proteomes" id="UP000051883"/>
    </source>
</evidence>
<dbReference type="HOGENOM" id="CLU_180703_0_0_9"/>
<keyword evidence="6" id="KW-1185">Reference proteome</keyword>
<sequence>MTEDKQQSFSERPLSRREYREQLARQQRQAGNDQPAADETPVEPASNIGRQQFADEQKQLTAEQKTAVLKRKLNIAIIILLAAIIAVYLILFFVG</sequence>
<dbReference type="OrthoDB" id="9956822at2"/>
<evidence type="ECO:0000313" key="4">
    <source>
        <dbReference type="EMBL" id="KRK60531.1"/>
    </source>
</evidence>
<dbReference type="eggNOG" id="ENOG5030AP7">
    <property type="taxonomic scope" value="Bacteria"/>
</dbReference>
<reference evidence="3 5" key="1">
    <citation type="submission" date="2009-09" db="EMBL/GenBank/DDBJ databases">
        <authorList>
            <person name="Qin X."/>
            <person name="Bachman B."/>
            <person name="Battles P."/>
            <person name="Bell A."/>
            <person name="Bess C."/>
            <person name="Bickham C."/>
            <person name="Chaboub L."/>
            <person name="Chen D."/>
            <person name="Coyle M."/>
            <person name="Deiros D.R."/>
            <person name="Dinh H."/>
            <person name="Forbes L."/>
            <person name="Fowler G."/>
            <person name="Francisco L."/>
            <person name="Fu Q."/>
            <person name="Gubbala S."/>
            <person name="Hale W."/>
            <person name="Han Y."/>
            <person name="Hemphill L."/>
            <person name="Highlander S.K."/>
            <person name="Hirani K."/>
            <person name="Hogues M."/>
            <person name="Jackson L."/>
            <person name="Jakkamsetti A."/>
            <person name="Javaid M."/>
            <person name="Jiang H."/>
            <person name="Korchina V."/>
            <person name="Kovar C."/>
            <person name="Lara F."/>
            <person name="Lee S."/>
            <person name="Mata R."/>
            <person name="Mathew T."/>
            <person name="Moen C."/>
            <person name="Morales K."/>
            <person name="Munidasa M."/>
            <person name="Nazareth L."/>
            <person name="Ngo R."/>
            <person name="Nguyen L."/>
            <person name="Okwuonu G."/>
            <person name="Ongeri F."/>
            <person name="Patil S."/>
            <person name="Petrosino J."/>
            <person name="Pham C."/>
            <person name="Pham P."/>
            <person name="Pu L.-L."/>
            <person name="Puazo M."/>
            <person name="Raj R."/>
            <person name="Reid J."/>
            <person name="Rouhana J."/>
            <person name="Saada N."/>
            <person name="Shang Y."/>
            <person name="Simmons D."/>
            <person name="Thornton R."/>
            <person name="Warren J."/>
            <person name="Weissenberger G."/>
            <person name="Zhang J."/>
            <person name="Zhang L."/>
            <person name="Zhou C."/>
            <person name="Zhu D."/>
            <person name="Muzny D."/>
            <person name="Worley K."/>
            <person name="Gibbs R."/>
        </authorList>
    </citation>
    <scope>NUCLEOTIDE SEQUENCE [LARGE SCALE GENOMIC DNA]</scope>
    <source>
        <strain evidence="3 5">DSM 16041</strain>
    </source>
</reference>
<comment type="caution">
    <text evidence="3">The sequence shown here is derived from an EMBL/GenBank/DDBJ whole genome shotgun (WGS) entry which is preliminary data.</text>
</comment>
<reference evidence="4 6" key="2">
    <citation type="journal article" date="2015" name="Genome Announc.">
        <title>Expanding the biotechnology potential of lactobacilli through comparative genomics of 213 strains and associated genera.</title>
        <authorList>
            <person name="Sun Z."/>
            <person name="Harris H.M."/>
            <person name="McCann A."/>
            <person name="Guo C."/>
            <person name="Argimon S."/>
            <person name="Zhang W."/>
            <person name="Yang X."/>
            <person name="Jeffery I.B."/>
            <person name="Cooney J.C."/>
            <person name="Kagawa T.F."/>
            <person name="Liu W."/>
            <person name="Song Y."/>
            <person name="Salvetti E."/>
            <person name="Wrobel A."/>
            <person name="Rasinkangas P."/>
            <person name="Parkhill J."/>
            <person name="Rea M.C."/>
            <person name="O'Sullivan O."/>
            <person name="Ritari J."/>
            <person name="Douillard F.P."/>
            <person name="Paul Ross R."/>
            <person name="Yang R."/>
            <person name="Briner A.E."/>
            <person name="Felis G.E."/>
            <person name="de Vos W.M."/>
            <person name="Barrangou R."/>
            <person name="Klaenhammer T.R."/>
            <person name="Caufield P.W."/>
            <person name="Cui Y."/>
            <person name="Zhang H."/>
            <person name="O'Toole P.W."/>
        </authorList>
    </citation>
    <scope>NUCLEOTIDE SEQUENCE [LARGE SCALE GENOMIC DNA]</scope>
    <source>
        <strain evidence="4 6">DSM 16041</strain>
    </source>
</reference>
<protein>
    <submittedName>
        <fullName evidence="3">Uncharacterized protein</fullName>
    </submittedName>
</protein>
<dbReference type="STRING" id="525309.HMPREF0494_1340"/>
<keyword evidence="2" id="KW-0472">Membrane</keyword>
<name>C8P7P6_9LACO</name>
<dbReference type="AlphaFoldDB" id="C8P7P6"/>
<feature type="compositionally biased region" description="Basic and acidic residues" evidence="1">
    <location>
        <begin position="13"/>
        <end position="23"/>
    </location>
</feature>
<dbReference type="PATRIC" id="fig|525309.8.peg.1156"/>
<evidence type="ECO:0000256" key="2">
    <source>
        <dbReference type="SAM" id="Phobius"/>
    </source>
</evidence>
<keyword evidence="2" id="KW-0812">Transmembrane</keyword>
<evidence type="ECO:0000313" key="5">
    <source>
        <dbReference type="Proteomes" id="UP000003675"/>
    </source>
</evidence>
<feature type="region of interest" description="Disordered" evidence="1">
    <location>
        <begin position="1"/>
        <end position="51"/>
    </location>
</feature>
<organism evidence="3 5">
    <name type="scientific">Limosilactobacillus antri DSM 16041</name>
    <dbReference type="NCBI Taxonomy" id="525309"/>
    <lineage>
        <taxon>Bacteria</taxon>
        <taxon>Bacillati</taxon>
        <taxon>Bacillota</taxon>
        <taxon>Bacilli</taxon>
        <taxon>Lactobacillales</taxon>
        <taxon>Lactobacillaceae</taxon>
        <taxon>Limosilactobacillus</taxon>
    </lineage>
</organism>
<accession>C8P7P6</accession>
<proteinExistence type="predicted"/>
<dbReference type="Proteomes" id="UP000051883">
    <property type="component" value="Unassembled WGS sequence"/>
</dbReference>
<feature type="transmembrane region" description="Helical" evidence="2">
    <location>
        <begin position="73"/>
        <end position="94"/>
    </location>
</feature>
<gene>
    <name evidence="4" type="ORF">FC31_GL001144</name>
    <name evidence="3" type="ORF">HMPREF0494_1340</name>
</gene>
<evidence type="ECO:0000313" key="3">
    <source>
        <dbReference type="EMBL" id="EEW53405.1"/>
    </source>
</evidence>
<dbReference type="EMBL" id="ACLL01000039">
    <property type="protein sequence ID" value="EEW53405.1"/>
    <property type="molecule type" value="Genomic_DNA"/>
</dbReference>
<dbReference type="Proteomes" id="UP000003675">
    <property type="component" value="Unassembled WGS sequence"/>
</dbReference>
<dbReference type="RefSeq" id="WP_007122889.1">
    <property type="nucleotide sequence ID" value="NZ_AZDK01000003.1"/>
</dbReference>
<keyword evidence="2" id="KW-1133">Transmembrane helix</keyword>